<proteinExistence type="inferred from homology"/>
<dbReference type="eggNOG" id="COG2212">
    <property type="taxonomic scope" value="Bacteria"/>
</dbReference>
<feature type="transmembrane region" description="Helical" evidence="8">
    <location>
        <begin position="6"/>
        <end position="23"/>
    </location>
</feature>
<dbReference type="STRING" id="309798.COPRO5265_0931"/>
<keyword evidence="7 8" id="KW-0472">Membrane</keyword>
<accession>B5Y913</accession>
<evidence type="ECO:0000313" key="9">
    <source>
        <dbReference type="EMBL" id="ACI17506.1"/>
    </source>
</evidence>
<evidence type="ECO:0000256" key="7">
    <source>
        <dbReference type="ARBA" id="ARBA00023136"/>
    </source>
</evidence>
<keyword evidence="6 8" id="KW-1133">Transmembrane helix</keyword>
<dbReference type="AlphaFoldDB" id="B5Y913"/>
<keyword evidence="3" id="KW-0813">Transport</keyword>
<evidence type="ECO:0000313" key="10">
    <source>
        <dbReference type="Proteomes" id="UP000001732"/>
    </source>
</evidence>
<keyword evidence="5 8" id="KW-0812">Transmembrane</keyword>
<evidence type="ECO:0000256" key="5">
    <source>
        <dbReference type="ARBA" id="ARBA00022692"/>
    </source>
</evidence>
<evidence type="ECO:0000256" key="2">
    <source>
        <dbReference type="ARBA" id="ARBA00009212"/>
    </source>
</evidence>
<dbReference type="KEGG" id="cpo:COPRO5265_0931"/>
<evidence type="ECO:0000256" key="1">
    <source>
        <dbReference type="ARBA" id="ARBA00004651"/>
    </source>
</evidence>
<comment type="similarity">
    <text evidence="2">Belongs to the CPA3 antiporters (TC 2.A.63) subunit F family.</text>
</comment>
<protein>
    <submittedName>
        <fullName evidence="9">Membrane bound hydrogenase, MbxB subunit</fullName>
    </submittedName>
</protein>
<dbReference type="Pfam" id="PF04066">
    <property type="entry name" value="MrpF_PhaF"/>
    <property type="match status" value="1"/>
</dbReference>
<dbReference type="Proteomes" id="UP000001732">
    <property type="component" value="Chromosome"/>
</dbReference>
<dbReference type="PANTHER" id="PTHR34702">
    <property type="entry name" value="NA(+)/H(+) ANTIPORTER SUBUNIT F1"/>
    <property type="match status" value="1"/>
</dbReference>
<dbReference type="InterPro" id="IPR007208">
    <property type="entry name" value="MrpF/PhaF-like"/>
</dbReference>
<feature type="transmembrane region" description="Helical" evidence="8">
    <location>
        <begin position="32"/>
        <end position="51"/>
    </location>
</feature>
<dbReference type="RefSeq" id="WP_012544158.1">
    <property type="nucleotide sequence ID" value="NC_011295.1"/>
</dbReference>
<dbReference type="PANTHER" id="PTHR34702:SF1">
    <property type="entry name" value="NA(+)_H(+) ANTIPORTER SUBUNIT F"/>
    <property type="match status" value="1"/>
</dbReference>
<dbReference type="GO" id="GO:0015385">
    <property type="term" value="F:sodium:proton antiporter activity"/>
    <property type="evidence" value="ECO:0007669"/>
    <property type="project" value="TreeGrafter"/>
</dbReference>
<feature type="transmembrane region" description="Helical" evidence="8">
    <location>
        <begin position="57"/>
        <end position="77"/>
    </location>
</feature>
<dbReference type="HOGENOM" id="CLU_125825_2_2_9"/>
<gene>
    <name evidence="9" type="ordered locus">COPRO5265_0931</name>
</gene>
<keyword evidence="4" id="KW-1003">Cell membrane</keyword>
<organism evidence="9 10">
    <name type="scientific">Coprothermobacter proteolyticus (strain ATCC 35245 / DSM 5265 / OCM 4 / BT)</name>
    <dbReference type="NCBI Taxonomy" id="309798"/>
    <lineage>
        <taxon>Bacteria</taxon>
        <taxon>Pseudomonadati</taxon>
        <taxon>Coprothermobacterota</taxon>
        <taxon>Coprothermobacteria</taxon>
        <taxon>Coprothermobacterales</taxon>
        <taxon>Coprothermobacteraceae</taxon>
        <taxon>Coprothermobacter</taxon>
    </lineage>
</organism>
<reference evidence="10" key="1">
    <citation type="submission" date="2008-08" db="EMBL/GenBank/DDBJ databases">
        <title>The complete genome sequence of Coprothermobacter proteolyticus strain ATCC 5245 / DSM 5265 / BT.</title>
        <authorList>
            <person name="Dodson R.J."/>
            <person name="Durkin A.S."/>
            <person name="Wu M."/>
            <person name="Eisen J."/>
            <person name="Sutton G."/>
        </authorList>
    </citation>
    <scope>NUCLEOTIDE SEQUENCE [LARGE SCALE GENOMIC DNA]</scope>
    <source>
        <strain evidence="10">ATCC 35245 / DSM 5265 / OCM 4 / BT</strain>
    </source>
</reference>
<dbReference type="EMBL" id="CP001145">
    <property type="protein sequence ID" value="ACI17506.1"/>
    <property type="molecule type" value="Genomic_DNA"/>
</dbReference>
<dbReference type="OrthoDB" id="9799958at2"/>
<sequence length="84" mass="9510">MSVELLLMLFLIILSVVLLYRVVIGPQDMDRIVAMSTISPIIAVVLALWSLEMRRGIYLDIALVLALLDFIMVVAYARYIRGEL</sequence>
<evidence type="ECO:0000256" key="4">
    <source>
        <dbReference type="ARBA" id="ARBA00022475"/>
    </source>
</evidence>
<dbReference type="GO" id="GO:0005886">
    <property type="term" value="C:plasma membrane"/>
    <property type="evidence" value="ECO:0007669"/>
    <property type="project" value="UniProtKB-SubCell"/>
</dbReference>
<comment type="subcellular location">
    <subcellularLocation>
        <location evidence="1">Cell membrane</location>
        <topology evidence="1">Multi-pass membrane protein</topology>
    </subcellularLocation>
</comment>
<evidence type="ECO:0000256" key="8">
    <source>
        <dbReference type="SAM" id="Phobius"/>
    </source>
</evidence>
<keyword evidence="10" id="KW-1185">Reference proteome</keyword>
<reference evidence="9 10" key="2">
    <citation type="journal article" date="2014" name="Genome Announc.">
        <title>Complete Genome Sequence of Coprothermobacter proteolyticus DSM 5265.</title>
        <authorList>
            <person name="Alexiev A."/>
            <person name="Coil D.A."/>
            <person name="Badger J.H."/>
            <person name="Enticknap J."/>
            <person name="Ward N."/>
            <person name="Robb F.T."/>
            <person name="Eisen J.A."/>
        </authorList>
    </citation>
    <scope>NUCLEOTIDE SEQUENCE [LARGE SCALE GENOMIC DNA]</scope>
    <source>
        <strain evidence="10">ATCC 35245 / DSM 5265 / OCM 4 / BT</strain>
    </source>
</reference>
<evidence type="ECO:0000256" key="6">
    <source>
        <dbReference type="ARBA" id="ARBA00022989"/>
    </source>
</evidence>
<name>B5Y913_COPPD</name>
<evidence type="ECO:0000256" key="3">
    <source>
        <dbReference type="ARBA" id="ARBA00022448"/>
    </source>
</evidence>